<comment type="catalytic activity">
    <reaction evidence="9">
        <text>adenosine(37) in tRNA + dimethylallyl diphosphate = N(6)-dimethylallyladenosine(37) in tRNA + diphosphate</text>
        <dbReference type="Rhea" id="RHEA:26482"/>
        <dbReference type="Rhea" id="RHEA-COMP:10162"/>
        <dbReference type="Rhea" id="RHEA-COMP:10375"/>
        <dbReference type="ChEBI" id="CHEBI:33019"/>
        <dbReference type="ChEBI" id="CHEBI:57623"/>
        <dbReference type="ChEBI" id="CHEBI:74411"/>
        <dbReference type="ChEBI" id="CHEBI:74415"/>
        <dbReference type="EC" id="2.5.1.75"/>
    </reaction>
</comment>
<dbReference type="AlphaFoldDB" id="A0A381QLP3"/>
<dbReference type="EMBL" id="UINC01001401">
    <property type="protein sequence ID" value="SUZ79788.1"/>
    <property type="molecule type" value="Genomic_DNA"/>
</dbReference>
<protein>
    <recommendedName>
        <fullName evidence="3">tRNA dimethylallyltransferase</fullName>
        <ecNumber evidence="3">2.5.1.75</ecNumber>
    </recommendedName>
</protein>
<proteinExistence type="inferred from homology"/>
<evidence type="ECO:0000256" key="1">
    <source>
        <dbReference type="ARBA" id="ARBA00001946"/>
    </source>
</evidence>
<dbReference type="Pfam" id="PF01715">
    <property type="entry name" value="IPPT"/>
    <property type="match status" value="1"/>
</dbReference>
<accession>A0A381QLP3</accession>
<dbReference type="GO" id="GO:0006400">
    <property type="term" value="P:tRNA modification"/>
    <property type="evidence" value="ECO:0007669"/>
    <property type="project" value="TreeGrafter"/>
</dbReference>
<evidence type="ECO:0000256" key="5">
    <source>
        <dbReference type="ARBA" id="ARBA00022694"/>
    </source>
</evidence>
<evidence type="ECO:0000256" key="9">
    <source>
        <dbReference type="ARBA" id="ARBA00049563"/>
    </source>
</evidence>
<evidence type="ECO:0000256" key="7">
    <source>
        <dbReference type="ARBA" id="ARBA00022840"/>
    </source>
</evidence>
<keyword evidence="8" id="KW-0460">Magnesium</keyword>
<dbReference type="NCBIfam" id="TIGR00174">
    <property type="entry name" value="miaA"/>
    <property type="match status" value="1"/>
</dbReference>
<dbReference type="Gene3D" id="1.10.20.140">
    <property type="match status" value="1"/>
</dbReference>
<evidence type="ECO:0000256" key="4">
    <source>
        <dbReference type="ARBA" id="ARBA00022679"/>
    </source>
</evidence>
<keyword evidence="4" id="KW-0808">Transferase</keyword>
<dbReference type="InterPro" id="IPR027417">
    <property type="entry name" value="P-loop_NTPase"/>
</dbReference>
<gene>
    <name evidence="10" type="ORF">METZ01_LOCUS32642</name>
</gene>
<dbReference type="PANTHER" id="PTHR11088:SF60">
    <property type="entry name" value="TRNA DIMETHYLALLYLTRANSFERASE"/>
    <property type="match status" value="1"/>
</dbReference>
<evidence type="ECO:0000256" key="8">
    <source>
        <dbReference type="ARBA" id="ARBA00022842"/>
    </source>
</evidence>
<dbReference type="InterPro" id="IPR018022">
    <property type="entry name" value="IPT"/>
</dbReference>
<dbReference type="GO" id="GO:0005524">
    <property type="term" value="F:ATP binding"/>
    <property type="evidence" value="ECO:0007669"/>
    <property type="project" value="UniProtKB-KW"/>
</dbReference>
<comment type="cofactor">
    <cofactor evidence="1">
        <name>Mg(2+)</name>
        <dbReference type="ChEBI" id="CHEBI:18420"/>
    </cofactor>
</comment>
<evidence type="ECO:0000256" key="6">
    <source>
        <dbReference type="ARBA" id="ARBA00022741"/>
    </source>
</evidence>
<organism evidence="10">
    <name type="scientific">marine metagenome</name>
    <dbReference type="NCBI Taxonomy" id="408172"/>
    <lineage>
        <taxon>unclassified sequences</taxon>
        <taxon>metagenomes</taxon>
        <taxon>ecological metagenomes</taxon>
    </lineage>
</organism>
<sequence length="264" mass="29872">MTIGTAKPNLENTKSVPHHLFDCKDPDENFSVFEFKGLVSDAACEIQSRGKIPILVGGTGQYLIALLENWTLDGGPPNPQLREHLSDRLSRLGLENLVEELTNTSPDLANIIDLHNPRRVIRALEKIHNTDNYAKISLQNGLHDLGTVPIFGIQMPRNRLYLQVDSRADDMIRNGWIPETQTLLDSGYGTDLSAMGGIGYKEISEYLLGNSTWAFCISKIKSRTHRLIRTQSNWFRRIDRSVTWFDSHESNPEKISDQISRLMT</sequence>
<evidence type="ECO:0000313" key="10">
    <source>
        <dbReference type="EMBL" id="SUZ79788.1"/>
    </source>
</evidence>
<dbReference type="PANTHER" id="PTHR11088">
    <property type="entry name" value="TRNA DIMETHYLALLYLTRANSFERASE"/>
    <property type="match status" value="1"/>
</dbReference>
<dbReference type="SUPFAM" id="SSF52540">
    <property type="entry name" value="P-loop containing nucleoside triphosphate hydrolases"/>
    <property type="match status" value="1"/>
</dbReference>
<reference evidence="10" key="1">
    <citation type="submission" date="2018-05" db="EMBL/GenBank/DDBJ databases">
        <authorList>
            <person name="Lanie J.A."/>
            <person name="Ng W.-L."/>
            <person name="Kazmierczak K.M."/>
            <person name="Andrzejewski T.M."/>
            <person name="Davidsen T.M."/>
            <person name="Wayne K.J."/>
            <person name="Tettelin H."/>
            <person name="Glass J.I."/>
            <person name="Rusch D."/>
            <person name="Podicherti R."/>
            <person name="Tsui H.-C.T."/>
            <person name="Winkler M.E."/>
        </authorList>
    </citation>
    <scope>NUCLEOTIDE SEQUENCE</scope>
</reference>
<evidence type="ECO:0000256" key="3">
    <source>
        <dbReference type="ARBA" id="ARBA00012665"/>
    </source>
</evidence>
<keyword evidence="5" id="KW-0819">tRNA processing</keyword>
<dbReference type="Gene3D" id="3.40.50.300">
    <property type="entry name" value="P-loop containing nucleotide triphosphate hydrolases"/>
    <property type="match status" value="1"/>
</dbReference>
<dbReference type="EC" id="2.5.1.75" evidence="3"/>
<dbReference type="InterPro" id="IPR039657">
    <property type="entry name" value="Dimethylallyltransferase"/>
</dbReference>
<keyword evidence="7" id="KW-0067">ATP-binding</keyword>
<dbReference type="GO" id="GO:0052381">
    <property type="term" value="F:tRNA dimethylallyltransferase activity"/>
    <property type="evidence" value="ECO:0007669"/>
    <property type="project" value="UniProtKB-EC"/>
</dbReference>
<comment type="similarity">
    <text evidence="2">Belongs to the IPP transferase family.</text>
</comment>
<evidence type="ECO:0000256" key="2">
    <source>
        <dbReference type="ARBA" id="ARBA00005842"/>
    </source>
</evidence>
<name>A0A381QLP3_9ZZZZ</name>
<keyword evidence="6" id="KW-0547">Nucleotide-binding</keyword>